<dbReference type="NCBIfam" id="TIGR00278">
    <property type="entry name" value="membrane protein insertion efficiency factor YidD"/>
    <property type="match status" value="1"/>
</dbReference>
<dbReference type="AlphaFoldDB" id="E6W2X5"/>
<accession>E6W2X5</accession>
<keyword evidence="1" id="KW-0732">Signal</keyword>
<protein>
    <submittedName>
        <fullName evidence="2">Uncharacterized protein</fullName>
    </submittedName>
</protein>
<evidence type="ECO:0000313" key="2">
    <source>
        <dbReference type="EMBL" id="ADU66800.1"/>
    </source>
</evidence>
<name>E6W2X5_DESIS</name>
<dbReference type="Proteomes" id="UP000002572">
    <property type="component" value="Chromosome"/>
</dbReference>
<sequence>MTRRLLSTLSLVLIMATAQATARMNEPWDEPRPSGVQRPEVSDSFGSAMGVSLIRLYQRTASRVDTDRSKSYPVSSRYAIQAFEQQGFWLGMFLTADRLIREIDPSTNPHRIYENGRQYIYDPLEANVWW</sequence>
<dbReference type="STRING" id="653733.Selin_2080"/>
<gene>
    <name evidence="2" type="ordered locus">Selin_2080</name>
</gene>
<reference evidence="2 3" key="1">
    <citation type="submission" date="2010-12" db="EMBL/GenBank/DDBJ databases">
        <title>Complete sequence of Desulfurispirillum indicum S5.</title>
        <authorList>
            <consortium name="US DOE Joint Genome Institute"/>
            <person name="Lucas S."/>
            <person name="Copeland A."/>
            <person name="Lapidus A."/>
            <person name="Cheng J.-F."/>
            <person name="Goodwin L."/>
            <person name="Pitluck S."/>
            <person name="Chertkov O."/>
            <person name="Held B."/>
            <person name="Detter J.C."/>
            <person name="Han C."/>
            <person name="Tapia R."/>
            <person name="Land M."/>
            <person name="Hauser L."/>
            <person name="Kyrpides N."/>
            <person name="Ivanova N."/>
            <person name="Mikhailova N."/>
            <person name="Haggblom M."/>
            <person name="Rauschenbach I."/>
            <person name="Bini E."/>
            <person name="Woyke T."/>
        </authorList>
    </citation>
    <scope>NUCLEOTIDE SEQUENCE [LARGE SCALE GENOMIC DNA]</scope>
    <source>
        <strain evidence="3">ATCC BAA-1389 / DSM 22839 / S5</strain>
    </source>
</reference>
<dbReference type="InterPro" id="IPR002696">
    <property type="entry name" value="Membr_insert_effic_factor_YidD"/>
</dbReference>
<dbReference type="Pfam" id="PF01809">
    <property type="entry name" value="YidD"/>
    <property type="match status" value="1"/>
</dbReference>
<feature type="chain" id="PRO_5003214264" evidence="1">
    <location>
        <begin position="21"/>
        <end position="130"/>
    </location>
</feature>
<dbReference type="SMART" id="SM01234">
    <property type="entry name" value="Haemolytic"/>
    <property type="match status" value="1"/>
</dbReference>
<dbReference type="HOGENOM" id="CLU_1934635_0_0_0"/>
<evidence type="ECO:0000256" key="1">
    <source>
        <dbReference type="SAM" id="SignalP"/>
    </source>
</evidence>
<dbReference type="EMBL" id="CP002432">
    <property type="protein sequence ID" value="ADU66800.1"/>
    <property type="molecule type" value="Genomic_DNA"/>
</dbReference>
<dbReference type="KEGG" id="din:Selin_2080"/>
<keyword evidence="3" id="KW-1185">Reference proteome</keyword>
<organism evidence="2 3">
    <name type="scientific">Desulfurispirillum indicum (strain ATCC BAA-1389 / DSM 22839 / S5)</name>
    <dbReference type="NCBI Taxonomy" id="653733"/>
    <lineage>
        <taxon>Bacteria</taxon>
        <taxon>Pseudomonadati</taxon>
        <taxon>Chrysiogenota</taxon>
        <taxon>Chrysiogenia</taxon>
        <taxon>Chrysiogenales</taxon>
        <taxon>Chrysiogenaceae</taxon>
        <taxon>Desulfurispirillum</taxon>
    </lineage>
</organism>
<dbReference type="InParanoid" id="E6W2X5"/>
<evidence type="ECO:0000313" key="3">
    <source>
        <dbReference type="Proteomes" id="UP000002572"/>
    </source>
</evidence>
<dbReference type="eggNOG" id="COG0759">
    <property type="taxonomic scope" value="Bacteria"/>
</dbReference>
<feature type="signal peptide" evidence="1">
    <location>
        <begin position="1"/>
        <end position="20"/>
    </location>
</feature>
<proteinExistence type="predicted"/>
<dbReference type="RefSeq" id="WP_013506680.1">
    <property type="nucleotide sequence ID" value="NC_014836.1"/>
</dbReference>